<name>A0A3P6QPR2_CYLGO</name>
<reference evidence="1 2" key="1">
    <citation type="submission" date="2018-11" db="EMBL/GenBank/DDBJ databases">
        <authorList>
            <consortium name="Pathogen Informatics"/>
        </authorList>
    </citation>
    <scope>NUCLEOTIDE SEQUENCE [LARGE SCALE GENOMIC DNA]</scope>
</reference>
<organism evidence="1 2">
    <name type="scientific">Cylicostephanus goldi</name>
    <name type="common">Nematode worm</name>
    <dbReference type="NCBI Taxonomy" id="71465"/>
    <lineage>
        <taxon>Eukaryota</taxon>
        <taxon>Metazoa</taxon>
        <taxon>Ecdysozoa</taxon>
        <taxon>Nematoda</taxon>
        <taxon>Chromadorea</taxon>
        <taxon>Rhabditida</taxon>
        <taxon>Rhabditina</taxon>
        <taxon>Rhabditomorpha</taxon>
        <taxon>Strongyloidea</taxon>
        <taxon>Strongylidae</taxon>
        <taxon>Cylicostephanus</taxon>
    </lineage>
</organism>
<evidence type="ECO:0000313" key="2">
    <source>
        <dbReference type="Proteomes" id="UP000271889"/>
    </source>
</evidence>
<protein>
    <submittedName>
        <fullName evidence="1">Uncharacterized protein</fullName>
    </submittedName>
</protein>
<gene>
    <name evidence="1" type="ORF">CGOC_LOCUS1880</name>
</gene>
<keyword evidence="2" id="KW-1185">Reference proteome</keyword>
<accession>A0A3P6QPR2</accession>
<dbReference type="EMBL" id="UYRV01003854">
    <property type="protein sequence ID" value="VDK50809.1"/>
    <property type="molecule type" value="Genomic_DNA"/>
</dbReference>
<dbReference type="AlphaFoldDB" id="A0A3P6QPR2"/>
<proteinExistence type="predicted"/>
<dbReference type="OrthoDB" id="5792412at2759"/>
<evidence type="ECO:0000313" key="1">
    <source>
        <dbReference type="EMBL" id="VDK50809.1"/>
    </source>
</evidence>
<dbReference type="Proteomes" id="UP000271889">
    <property type="component" value="Unassembled WGS sequence"/>
</dbReference>
<sequence length="157" mass="17525">MDKSGLLDELVDLLTQCLSEIKKAAKSGGLSWAAPVLTRVVSVLNMSDRIAKCIHAKPNENVSTEALPTTWAAVENCTQPWEMDETWRIFLPQCSPFTKRPRIQYTSGVIPYLEGVDAHTGFTNDTNFMAQDGQGILVPPKISYMRPREPLVNQKFT</sequence>